<reference evidence="1 2" key="1">
    <citation type="submission" date="2016-10" db="EMBL/GenBank/DDBJ databases">
        <authorList>
            <person name="de Groot N.N."/>
        </authorList>
    </citation>
    <scope>NUCLEOTIDE SEQUENCE [LARGE SCALE GENOMIC DNA]</scope>
    <source>
        <strain evidence="1 2">DSM 25927</strain>
    </source>
</reference>
<proteinExistence type="predicted"/>
<sequence>MWTMDKDQVIGGTLLLLIHELEVLGRQHDLWREALRELRRVQNAQAWRRWRGSLRRQLRQRRAEERQIRRELWTGLRRDLFGR</sequence>
<dbReference type="EMBL" id="FOFS01000003">
    <property type="protein sequence ID" value="SEQ04018.1"/>
    <property type="molecule type" value="Genomic_DNA"/>
</dbReference>
<gene>
    <name evidence="1" type="ORF">SAMN04488038_103161</name>
</gene>
<dbReference type="Proteomes" id="UP000199233">
    <property type="component" value="Unassembled WGS sequence"/>
</dbReference>
<protein>
    <submittedName>
        <fullName evidence="1">Uncharacterized protein</fullName>
    </submittedName>
</protein>
<evidence type="ECO:0000313" key="1">
    <source>
        <dbReference type="EMBL" id="SEQ04018.1"/>
    </source>
</evidence>
<name>A0A1H9CTW3_9GAMM</name>
<accession>A0A1H9CTW3</accession>
<organism evidence="1 2">
    <name type="scientific">Solimonas aquatica</name>
    <dbReference type="NCBI Taxonomy" id="489703"/>
    <lineage>
        <taxon>Bacteria</taxon>
        <taxon>Pseudomonadati</taxon>
        <taxon>Pseudomonadota</taxon>
        <taxon>Gammaproteobacteria</taxon>
        <taxon>Nevskiales</taxon>
        <taxon>Nevskiaceae</taxon>
        <taxon>Solimonas</taxon>
    </lineage>
</organism>
<dbReference type="AlphaFoldDB" id="A0A1H9CTW3"/>
<keyword evidence="2" id="KW-1185">Reference proteome</keyword>
<evidence type="ECO:0000313" key="2">
    <source>
        <dbReference type="Proteomes" id="UP000199233"/>
    </source>
</evidence>